<dbReference type="Proteomes" id="UP000219573">
    <property type="component" value="Unassembled WGS sequence"/>
</dbReference>
<dbReference type="SUPFAM" id="SSF55729">
    <property type="entry name" value="Acyl-CoA N-acyltransferases (Nat)"/>
    <property type="match status" value="1"/>
</dbReference>
<gene>
    <name evidence="2" type="ORF">SAMN06265827_12755</name>
</gene>
<dbReference type="InterPro" id="IPR016181">
    <property type="entry name" value="Acyl_CoA_acyltransferase"/>
</dbReference>
<proteinExistence type="predicted"/>
<keyword evidence="3" id="KW-1185">Reference proteome</keyword>
<evidence type="ECO:0000313" key="2">
    <source>
        <dbReference type="EMBL" id="SNY40870.1"/>
    </source>
</evidence>
<protein>
    <recommendedName>
        <fullName evidence="1">N-acetyltransferase domain-containing protein</fullName>
    </recommendedName>
</protein>
<dbReference type="InterPro" id="IPR000182">
    <property type="entry name" value="GNAT_dom"/>
</dbReference>
<feature type="domain" description="N-acetyltransferase" evidence="1">
    <location>
        <begin position="163"/>
        <end position="315"/>
    </location>
</feature>
<name>A0A285HYT1_9FIRM</name>
<dbReference type="RefSeq" id="WP_097019012.1">
    <property type="nucleotide sequence ID" value="NZ_OBDZ01000027.1"/>
</dbReference>
<dbReference type="AlphaFoldDB" id="A0A285HYT1"/>
<dbReference type="Gene3D" id="3.40.630.30">
    <property type="match status" value="1"/>
</dbReference>
<dbReference type="CDD" id="cd04301">
    <property type="entry name" value="NAT_SF"/>
    <property type="match status" value="1"/>
</dbReference>
<accession>A0A285HYT1</accession>
<dbReference type="Pfam" id="PF00583">
    <property type="entry name" value="Acetyltransf_1"/>
    <property type="match status" value="1"/>
</dbReference>
<evidence type="ECO:0000259" key="1">
    <source>
        <dbReference type="PROSITE" id="PS51186"/>
    </source>
</evidence>
<dbReference type="EMBL" id="OBDZ01000027">
    <property type="protein sequence ID" value="SNY40870.1"/>
    <property type="molecule type" value="Genomic_DNA"/>
</dbReference>
<dbReference type="GO" id="GO:0016747">
    <property type="term" value="F:acyltransferase activity, transferring groups other than amino-acyl groups"/>
    <property type="evidence" value="ECO:0007669"/>
    <property type="project" value="InterPro"/>
</dbReference>
<sequence>MKLRFEMLNKKHVKVAADLVMAAYQEENKLVPYLPMENNYFNIFEEKIKDLFVNGSGVVAVSGNKVVGFLAGYEIEQLWGKCKGVYIPLYGNGSIQKNRRKIYQQLYKHISDLWVKNNYTQHAITLYAQDKETIDTWFWLGFGLRCIDAIREVAPINKINRNISIKKVEENDISSLANVQNDLHMYFRNSPMFMPAQKEDPIQYLKEWLSKDNHHLWIAYDSEQKKALGLMKIEPSGERFITEHPKMMNITGVYVDKKYRQKKIGVSLLGAIQEWLLENDYKLCGVDYESFNILGSTFWNKYFTPYTYSLVRRIDERILEL</sequence>
<organism evidence="2 3">
    <name type="scientific">Orenia metallireducens</name>
    <dbReference type="NCBI Taxonomy" id="1413210"/>
    <lineage>
        <taxon>Bacteria</taxon>
        <taxon>Bacillati</taxon>
        <taxon>Bacillota</taxon>
        <taxon>Clostridia</taxon>
        <taxon>Halanaerobiales</taxon>
        <taxon>Halobacteroidaceae</taxon>
        <taxon>Orenia</taxon>
    </lineage>
</organism>
<dbReference type="PROSITE" id="PS51186">
    <property type="entry name" value="GNAT"/>
    <property type="match status" value="1"/>
</dbReference>
<reference evidence="3" key="1">
    <citation type="submission" date="2017-09" db="EMBL/GenBank/DDBJ databases">
        <authorList>
            <person name="Varghese N."/>
            <person name="Submissions S."/>
        </authorList>
    </citation>
    <scope>NUCLEOTIDE SEQUENCE [LARGE SCALE GENOMIC DNA]</scope>
    <source>
        <strain evidence="3">MSL47</strain>
    </source>
</reference>
<evidence type="ECO:0000313" key="3">
    <source>
        <dbReference type="Proteomes" id="UP000219573"/>
    </source>
</evidence>